<gene>
    <name evidence="4" type="ORF">TPAR_05473</name>
</gene>
<feature type="transmembrane region" description="Helical" evidence="2">
    <location>
        <begin position="85"/>
        <end position="109"/>
    </location>
</feature>
<dbReference type="OrthoDB" id="10259513at2759"/>
<keyword evidence="5" id="KW-1185">Reference proteome</keyword>
<proteinExistence type="predicted"/>
<dbReference type="Pfam" id="PF07950">
    <property type="entry name" value="MCP1_TM"/>
    <property type="match status" value="1"/>
</dbReference>
<comment type="caution">
    <text evidence="4">The sequence shown here is derived from an EMBL/GenBank/DDBJ whole genome shotgun (WGS) entry which is preliminary data.</text>
</comment>
<feature type="compositionally biased region" description="Basic and acidic residues" evidence="1">
    <location>
        <begin position="1"/>
        <end position="12"/>
    </location>
</feature>
<accession>A0A2S4KVW6</accession>
<evidence type="ECO:0000256" key="1">
    <source>
        <dbReference type="SAM" id="MobiDB-lite"/>
    </source>
</evidence>
<evidence type="ECO:0000259" key="3">
    <source>
        <dbReference type="Pfam" id="PF07950"/>
    </source>
</evidence>
<protein>
    <recommendedName>
        <fullName evidence="3">Mitochondrial adapter protein MCP1 transmembrane domain-containing protein</fullName>
    </recommendedName>
</protein>
<feature type="transmembrane region" description="Helical" evidence="2">
    <location>
        <begin position="129"/>
        <end position="149"/>
    </location>
</feature>
<evidence type="ECO:0000313" key="5">
    <source>
        <dbReference type="Proteomes" id="UP000237481"/>
    </source>
</evidence>
<name>A0A2S4KVW6_9HYPO</name>
<keyword evidence="2" id="KW-0472">Membrane</keyword>
<dbReference type="InterPro" id="IPR039960">
    <property type="entry name" value="MCP1"/>
</dbReference>
<reference evidence="4 5" key="1">
    <citation type="submission" date="2018-01" db="EMBL/GenBank/DDBJ databases">
        <title>Harnessing the power of phylogenomics to disentangle the directionality and signatures of interkingdom host jumping in the parasitic fungal genus Tolypocladium.</title>
        <authorList>
            <person name="Quandt C.A."/>
            <person name="Patterson W."/>
            <person name="Spatafora J.W."/>
        </authorList>
    </citation>
    <scope>NUCLEOTIDE SEQUENCE [LARGE SCALE GENOMIC DNA]</scope>
    <source>
        <strain evidence="4 5">NRBC 100945</strain>
    </source>
</reference>
<evidence type="ECO:0000256" key="2">
    <source>
        <dbReference type="SAM" id="Phobius"/>
    </source>
</evidence>
<dbReference type="GO" id="GO:0005741">
    <property type="term" value="C:mitochondrial outer membrane"/>
    <property type="evidence" value="ECO:0007669"/>
    <property type="project" value="TreeGrafter"/>
</dbReference>
<keyword evidence="2" id="KW-0812">Transmembrane</keyword>
<dbReference type="PANTHER" id="PTHR38409">
    <property type="entry name" value="MDM10-COMPLEMENTING PROTEIN 1"/>
    <property type="match status" value="1"/>
</dbReference>
<feature type="transmembrane region" description="Helical" evidence="2">
    <location>
        <begin position="296"/>
        <end position="319"/>
    </location>
</feature>
<evidence type="ECO:0000313" key="4">
    <source>
        <dbReference type="EMBL" id="POR34329.1"/>
    </source>
</evidence>
<dbReference type="AlphaFoldDB" id="A0A2S4KVW6"/>
<feature type="domain" description="Mitochondrial adapter protein MCP1 transmembrane" evidence="3">
    <location>
        <begin position="206"/>
        <end position="322"/>
    </location>
</feature>
<organism evidence="4 5">
    <name type="scientific">Tolypocladium paradoxum</name>
    <dbReference type="NCBI Taxonomy" id="94208"/>
    <lineage>
        <taxon>Eukaryota</taxon>
        <taxon>Fungi</taxon>
        <taxon>Dikarya</taxon>
        <taxon>Ascomycota</taxon>
        <taxon>Pezizomycotina</taxon>
        <taxon>Sordariomycetes</taxon>
        <taxon>Hypocreomycetidae</taxon>
        <taxon>Hypocreales</taxon>
        <taxon>Ophiocordycipitaceae</taxon>
        <taxon>Tolypocladium</taxon>
    </lineage>
</organism>
<keyword evidence="2" id="KW-1133">Transmembrane helix</keyword>
<dbReference type="GO" id="GO:0055088">
    <property type="term" value="P:lipid homeostasis"/>
    <property type="evidence" value="ECO:0007669"/>
    <property type="project" value="InterPro"/>
</dbReference>
<sequence>METPGRSDRRDSQQTFISLLQLDPSPMDTPSPSESDRELPSGPDEALEGSASGVRRGPTAGTPGLSGGGHGAIYYLTRIQRYSSYAMSIFTSLHLANVSLIPAVTRSVAGSETYLLMTREIYQTSIAEPLLVALPVLVHVGSGVALRLLRRWQNMKRYGGGTPGMYALHRLLRGGDAKPGSKGGGGVRLWPPLSYISVSGYAFAIFYSAHAFVNRVLPLAVEGDSSNIGLAYVAHGFARHPVAARVAYAGLIAVGSGHIVWGMAKWLGVAPSTRGWRGKESIVVDKRTKRQRRRKWMSVHGVALAVAAAWAVGGLGVVARGGPAEGWVATAYDDLFARVGM</sequence>
<dbReference type="EMBL" id="PKSG01000534">
    <property type="protein sequence ID" value="POR34329.1"/>
    <property type="molecule type" value="Genomic_DNA"/>
</dbReference>
<dbReference type="GO" id="GO:0007005">
    <property type="term" value="P:mitochondrion organization"/>
    <property type="evidence" value="ECO:0007669"/>
    <property type="project" value="TreeGrafter"/>
</dbReference>
<dbReference type="InterPro" id="IPR012472">
    <property type="entry name" value="MCP1_TM"/>
</dbReference>
<dbReference type="PANTHER" id="PTHR38409:SF1">
    <property type="entry name" value="MITOCHONDRIAL ADAPTER PROTEIN MCP1"/>
    <property type="match status" value="1"/>
</dbReference>
<feature type="region of interest" description="Disordered" evidence="1">
    <location>
        <begin position="1"/>
        <end position="64"/>
    </location>
</feature>
<dbReference type="Proteomes" id="UP000237481">
    <property type="component" value="Unassembled WGS sequence"/>
</dbReference>
<dbReference type="STRING" id="94208.A0A2S4KVW6"/>